<organism evidence="3 4">
    <name type="scientific">Sinomonas halotolerans</name>
    <dbReference type="NCBI Taxonomy" id="1644133"/>
    <lineage>
        <taxon>Bacteria</taxon>
        <taxon>Bacillati</taxon>
        <taxon>Actinomycetota</taxon>
        <taxon>Actinomycetes</taxon>
        <taxon>Micrococcales</taxon>
        <taxon>Micrococcaceae</taxon>
        <taxon>Sinomonas</taxon>
    </lineage>
</organism>
<keyword evidence="4" id="KW-1185">Reference proteome</keyword>
<dbReference type="PANTHER" id="PTHR48079">
    <property type="entry name" value="PROTEIN YEEZ"/>
    <property type="match status" value="1"/>
</dbReference>
<name>A0ABU9WXM2_9MICC</name>
<reference evidence="3 4" key="1">
    <citation type="submission" date="2024-05" db="EMBL/GenBank/DDBJ databases">
        <title>Sinomonas sp. nov., isolated from a waste landfill.</title>
        <authorList>
            <person name="Zhao Y."/>
        </authorList>
    </citation>
    <scope>NUCLEOTIDE SEQUENCE [LARGE SCALE GENOMIC DNA]</scope>
    <source>
        <strain evidence="3 4">CCTCC AB2014300</strain>
    </source>
</reference>
<dbReference type="InterPro" id="IPR036291">
    <property type="entry name" value="NAD(P)-bd_dom_sf"/>
</dbReference>
<evidence type="ECO:0000313" key="4">
    <source>
        <dbReference type="Proteomes" id="UP001422074"/>
    </source>
</evidence>
<accession>A0ABU9WXM2</accession>
<dbReference type="SUPFAM" id="SSF51735">
    <property type="entry name" value="NAD(P)-binding Rossmann-fold domains"/>
    <property type="match status" value="1"/>
</dbReference>
<dbReference type="Gene3D" id="3.40.50.720">
    <property type="entry name" value="NAD(P)-binding Rossmann-like Domain"/>
    <property type="match status" value="1"/>
</dbReference>
<dbReference type="EMBL" id="JBDFRB010000001">
    <property type="protein sequence ID" value="MEN2743344.1"/>
    <property type="molecule type" value="Genomic_DNA"/>
</dbReference>
<gene>
    <name evidence="3" type="ORF">ABCQ75_02160</name>
</gene>
<dbReference type="RefSeq" id="WP_345882838.1">
    <property type="nucleotide sequence ID" value="NZ_JBDFRB010000001.1"/>
</dbReference>
<evidence type="ECO:0000256" key="1">
    <source>
        <dbReference type="SAM" id="MobiDB-lite"/>
    </source>
</evidence>
<comment type="caution">
    <text evidence="3">The sequence shown here is derived from an EMBL/GenBank/DDBJ whole genome shotgun (WGS) entry which is preliminary data.</text>
</comment>
<proteinExistence type="predicted"/>
<dbReference type="Pfam" id="PF01370">
    <property type="entry name" value="Epimerase"/>
    <property type="match status" value="1"/>
</dbReference>
<sequence length="344" mass="37000">MRIAIVGASGNVGTALLKRLSAAGGHELVGVSRRVPDTGAEPYRHAAWHTVDIGAEEAPGKLRAAFEGCDAVVDLAWVIQPNHREAELERVNVAGNGQVFDAAAEAGVKHVVYASSVGAYSAGPKDRRVDESWPTGGLHTSHYSRQKAAVERILDRFEAEHPGIAVARVRPALIFQSGQASEVGRFFLGRFIPQQVARLRVPILPMPPRMAFQAVHAEDIAEAYALVLEKKATGAFNIAAEPTLDSTTLPPVVGAKRSLPIPFGALRSLVWATWELRLQRTDPGWIDMAVQVPIMDTARARNELGWKPRRTSQEAVSAVLGGMQEASGVSASRPLRPGDQASQD</sequence>
<feature type="region of interest" description="Disordered" evidence="1">
    <location>
        <begin position="320"/>
        <end position="344"/>
    </location>
</feature>
<evidence type="ECO:0000313" key="3">
    <source>
        <dbReference type="EMBL" id="MEN2743344.1"/>
    </source>
</evidence>
<protein>
    <submittedName>
        <fullName evidence="3">NAD-dependent epimerase/dehydratase family protein</fullName>
    </submittedName>
</protein>
<dbReference type="Proteomes" id="UP001422074">
    <property type="component" value="Unassembled WGS sequence"/>
</dbReference>
<feature type="domain" description="NAD-dependent epimerase/dehydratase" evidence="2">
    <location>
        <begin position="3"/>
        <end position="239"/>
    </location>
</feature>
<evidence type="ECO:0000259" key="2">
    <source>
        <dbReference type="Pfam" id="PF01370"/>
    </source>
</evidence>
<dbReference type="InterPro" id="IPR051783">
    <property type="entry name" value="NAD(P)-dependent_oxidoreduct"/>
</dbReference>
<dbReference type="InterPro" id="IPR001509">
    <property type="entry name" value="Epimerase_deHydtase"/>
</dbReference>
<dbReference type="PANTHER" id="PTHR48079:SF6">
    <property type="entry name" value="NAD(P)-BINDING DOMAIN-CONTAINING PROTEIN-RELATED"/>
    <property type="match status" value="1"/>
</dbReference>